<protein>
    <submittedName>
        <fullName evidence="4">Penicillin-binding protein</fullName>
    </submittedName>
</protein>
<dbReference type="InterPro" id="IPR012338">
    <property type="entry name" value="Beta-lactam/transpept-like"/>
</dbReference>
<evidence type="ECO:0000256" key="1">
    <source>
        <dbReference type="ARBA" id="ARBA00004370"/>
    </source>
</evidence>
<dbReference type="PANTHER" id="PTHR46825">
    <property type="entry name" value="D-ALANYL-D-ALANINE-CARBOXYPEPTIDASE/ENDOPEPTIDASE AMPH"/>
    <property type="match status" value="1"/>
</dbReference>
<reference evidence="4 5" key="1">
    <citation type="journal article" date="2014" name="Int. J. Syst. Evol. Microbiol.">
        <title>Complete genome sequence of Corynebacterium casei LMG S-19264T (=DSM 44701T), isolated from a smear-ripened cheese.</title>
        <authorList>
            <consortium name="US DOE Joint Genome Institute (JGI-PGF)"/>
            <person name="Walter F."/>
            <person name="Albersmeier A."/>
            <person name="Kalinowski J."/>
            <person name="Ruckert C."/>
        </authorList>
    </citation>
    <scope>NUCLEOTIDE SEQUENCE [LARGE SCALE GENOMIC DNA]</scope>
    <source>
        <strain evidence="4 5">KCTC 12866</strain>
    </source>
</reference>
<dbReference type="RefSeq" id="WP_229581366.1">
    <property type="nucleotide sequence ID" value="NZ_BMXF01000006.1"/>
</dbReference>
<comment type="caution">
    <text evidence="4">The sequence shown here is derived from an EMBL/GenBank/DDBJ whole genome shotgun (WGS) entry which is preliminary data.</text>
</comment>
<dbReference type="InterPro" id="IPR001466">
    <property type="entry name" value="Beta-lactam-related"/>
</dbReference>
<dbReference type="PANTHER" id="PTHR46825:SF11">
    <property type="entry name" value="PENICILLIN-BINDING PROTEIN 4"/>
    <property type="match status" value="1"/>
</dbReference>
<name>A0A8J3D5E1_9BACT</name>
<evidence type="ECO:0000313" key="5">
    <source>
        <dbReference type="Proteomes" id="UP000598271"/>
    </source>
</evidence>
<sequence>MNCAGKKGKWAGWMAILGLLVISACDRTQHSKVKQPNDWYTECVGKPLTAEQEVEVRQQIDAEKKVAEITEIFRKKRLGGFNGNVLIAQKGVVLYKQSFGYAHLKEKDTLRADHAFQLASLSKPFTAVAVLKLYEANKLSLDDSIQHFFPDFPYHHITIQNLLSHRSGLPNYTYAFMDSVRRGQKYPANATVMHWFAAVKPTPKLYNRPNRSFSYSNTNYLVLAAIVEKVAGVPFEDYLRKHILDPLGMKHTFLVSDAPDSTAAYRTVGHQYGRIVPKDYYDEVYGDKGLCSTTEDLYRFYKGLMADCLLSRKTMREAFSPRSFERPGMKNYGYGFRLHLNERETPKYIYHGGWWKGYNTMLWMSPDDDFVIIILSNSYNRSVYQVKELLDILHGQVQPDDVEKDL</sequence>
<keyword evidence="2" id="KW-0472">Membrane</keyword>
<dbReference type="EMBL" id="BMXF01000006">
    <property type="protein sequence ID" value="GHB85612.1"/>
    <property type="molecule type" value="Genomic_DNA"/>
</dbReference>
<dbReference type="Proteomes" id="UP000598271">
    <property type="component" value="Unassembled WGS sequence"/>
</dbReference>
<evidence type="ECO:0000259" key="3">
    <source>
        <dbReference type="Pfam" id="PF00144"/>
    </source>
</evidence>
<evidence type="ECO:0000256" key="2">
    <source>
        <dbReference type="ARBA" id="ARBA00023136"/>
    </source>
</evidence>
<accession>A0A8J3D5E1</accession>
<dbReference type="PROSITE" id="PS51257">
    <property type="entry name" value="PROKAR_LIPOPROTEIN"/>
    <property type="match status" value="1"/>
</dbReference>
<dbReference type="AlphaFoldDB" id="A0A8J3D5E1"/>
<dbReference type="GO" id="GO:0016020">
    <property type="term" value="C:membrane"/>
    <property type="evidence" value="ECO:0007669"/>
    <property type="project" value="UniProtKB-SubCell"/>
</dbReference>
<evidence type="ECO:0000313" key="4">
    <source>
        <dbReference type="EMBL" id="GHB85612.1"/>
    </source>
</evidence>
<organism evidence="4 5">
    <name type="scientific">Persicitalea jodogahamensis</name>
    <dbReference type="NCBI Taxonomy" id="402147"/>
    <lineage>
        <taxon>Bacteria</taxon>
        <taxon>Pseudomonadati</taxon>
        <taxon>Bacteroidota</taxon>
        <taxon>Cytophagia</taxon>
        <taxon>Cytophagales</taxon>
        <taxon>Spirosomataceae</taxon>
        <taxon>Persicitalea</taxon>
    </lineage>
</organism>
<keyword evidence="5" id="KW-1185">Reference proteome</keyword>
<dbReference type="Pfam" id="PF00144">
    <property type="entry name" value="Beta-lactamase"/>
    <property type="match status" value="1"/>
</dbReference>
<comment type="subcellular location">
    <subcellularLocation>
        <location evidence="1">Membrane</location>
    </subcellularLocation>
</comment>
<dbReference type="InterPro" id="IPR050491">
    <property type="entry name" value="AmpC-like"/>
</dbReference>
<dbReference type="Gene3D" id="3.40.710.10">
    <property type="entry name" value="DD-peptidase/beta-lactamase superfamily"/>
    <property type="match status" value="1"/>
</dbReference>
<proteinExistence type="predicted"/>
<gene>
    <name evidence="4" type="ORF">GCM10007390_46290</name>
</gene>
<feature type="domain" description="Beta-lactamase-related" evidence="3">
    <location>
        <begin position="84"/>
        <end position="381"/>
    </location>
</feature>
<dbReference type="SUPFAM" id="SSF56601">
    <property type="entry name" value="beta-lactamase/transpeptidase-like"/>
    <property type="match status" value="1"/>
</dbReference>